<dbReference type="HOGENOM" id="CLU_019628_2_0_1"/>
<keyword evidence="1" id="KW-0479">Metal-binding</keyword>
<organism evidence="3 4">
    <name type="scientific">Oryza sativa subsp. indica</name>
    <name type="common">Rice</name>
    <dbReference type="NCBI Taxonomy" id="39946"/>
    <lineage>
        <taxon>Eukaryota</taxon>
        <taxon>Viridiplantae</taxon>
        <taxon>Streptophyta</taxon>
        <taxon>Embryophyta</taxon>
        <taxon>Tracheophyta</taxon>
        <taxon>Spermatophyta</taxon>
        <taxon>Magnoliopsida</taxon>
        <taxon>Liliopsida</taxon>
        <taxon>Poales</taxon>
        <taxon>Poaceae</taxon>
        <taxon>BOP clade</taxon>
        <taxon>Oryzoideae</taxon>
        <taxon>Oryzeae</taxon>
        <taxon>Oryzinae</taxon>
        <taxon>Oryza</taxon>
        <taxon>Oryza sativa</taxon>
    </lineage>
</organism>
<evidence type="ECO:0000313" key="4">
    <source>
        <dbReference type="Proteomes" id="UP000007015"/>
    </source>
</evidence>
<proteinExistence type="predicted"/>
<dbReference type="GO" id="GO:0008168">
    <property type="term" value="F:methyltransferase activity"/>
    <property type="evidence" value="ECO:0007669"/>
    <property type="project" value="InterPro"/>
</dbReference>
<dbReference type="Gene3D" id="3.40.50.150">
    <property type="entry name" value="Vaccinia Virus protein VP39"/>
    <property type="match status" value="1"/>
</dbReference>
<sequence length="373" mass="42426">MVNIEGDLHMTSGEGEGSYAKYSRRQTIVIDETKPVIEKAIIEVYKAILPKTMVVTDLGCSTGPNTMFFMSNVINIIADHCSKLDEHDPIELQFFLNDLPGNDFNQLFRSLEKIKTSTTMYHKGDSLPSYYISGLPKSYYSRLFPRQSVHLFHSSYCLHWRSQVPEGLEAGGKSLSNKDNIYISSTTTPLVVKLFKEQFRKDFSLFLKLRHEELVNDGHMVLIFFGRKDEDVYNGSLSHILGCVAKSLESLVCKGLVNKEKLESFNLPIYGPSDDEVMEIVMESHMFDLVHMKLFEANWDPYDDSVDDVVHDIASSSQNITTGIRSVLESLIASHFGESILDVLFQEFRPLVAQHLEREKTKYAVIVMSLKKI</sequence>
<dbReference type="SUPFAM" id="SSF53335">
    <property type="entry name" value="S-adenosyl-L-methionine-dependent methyltransferases"/>
    <property type="match status" value="1"/>
</dbReference>
<dbReference type="InterPro" id="IPR029063">
    <property type="entry name" value="SAM-dependent_MTases_sf"/>
</dbReference>
<gene>
    <name evidence="3" type="ORF">OsI_22340</name>
</gene>
<evidence type="ECO:0000256" key="2">
    <source>
        <dbReference type="ARBA" id="ARBA00022842"/>
    </source>
</evidence>
<keyword evidence="4" id="KW-1185">Reference proteome</keyword>
<dbReference type="Gramene" id="BGIOSGA021558-TA">
    <property type="protein sequence ID" value="BGIOSGA021558-PA"/>
    <property type="gene ID" value="BGIOSGA021558"/>
</dbReference>
<dbReference type="InterPro" id="IPR042086">
    <property type="entry name" value="MeTrfase_capping"/>
</dbReference>
<dbReference type="Gene3D" id="1.10.1200.270">
    <property type="entry name" value="Methyltransferase, alpha-helical capping domain"/>
    <property type="match status" value="1"/>
</dbReference>
<dbReference type="GO" id="GO:0046872">
    <property type="term" value="F:metal ion binding"/>
    <property type="evidence" value="ECO:0007669"/>
    <property type="project" value="UniProtKB-KW"/>
</dbReference>
<accession>A2YB63</accession>
<name>A2YB63_ORYSI</name>
<dbReference type="OMA" id="MESHMFD"/>
<dbReference type="Pfam" id="PF03492">
    <property type="entry name" value="Methyltransf_7"/>
    <property type="match status" value="1"/>
</dbReference>
<keyword evidence="2" id="KW-0460">Magnesium</keyword>
<dbReference type="Proteomes" id="UP000007015">
    <property type="component" value="Chromosome 6"/>
</dbReference>
<dbReference type="PANTHER" id="PTHR31009">
    <property type="entry name" value="S-ADENOSYL-L-METHIONINE:CARBOXYL METHYLTRANSFERASE FAMILY PROTEIN"/>
    <property type="match status" value="1"/>
</dbReference>
<reference evidence="3 4" key="1">
    <citation type="journal article" date="2005" name="PLoS Biol.">
        <title>The genomes of Oryza sativa: a history of duplications.</title>
        <authorList>
            <person name="Yu J."/>
            <person name="Wang J."/>
            <person name="Lin W."/>
            <person name="Li S."/>
            <person name="Li H."/>
            <person name="Zhou J."/>
            <person name="Ni P."/>
            <person name="Dong W."/>
            <person name="Hu S."/>
            <person name="Zeng C."/>
            <person name="Zhang J."/>
            <person name="Zhang Y."/>
            <person name="Li R."/>
            <person name="Xu Z."/>
            <person name="Li S."/>
            <person name="Li X."/>
            <person name="Zheng H."/>
            <person name="Cong L."/>
            <person name="Lin L."/>
            <person name="Yin J."/>
            <person name="Geng J."/>
            <person name="Li G."/>
            <person name="Shi J."/>
            <person name="Liu J."/>
            <person name="Lv H."/>
            <person name="Li J."/>
            <person name="Wang J."/>
            <person name="Deng Y."/>
            <person name="Ran L."/>
            <person name="Shi X."/>
            <person name="Wang X."/>
            <person name="Wu Q."/>
            <person name="Li C."/>
            <person name="Ren X."/>
            <person name="Wang J."/>
            <person name="Wang X."/>
            <person name="Li D."/>
            <person name="Liu D."/>
            <person name="Zhang X."/>
            <person name="Ji Z."/>
            <person name="Zhao W."/>
            <person name="Sun Y."/>
            <person name="Zhang Z."/>
            <person name="Bao J."/>
            <person name="Han Y."/>
            <person name="Dong L."/>
            <person name="Ji J."/>
            <person name="Chen P."/>
            <person name="Wu S."/>
            <person name="Liu J."/>
            <person name="Xiao Y."/>
            <person name="Bu D."/>
            <person name="Tan J."/>
            <person name="Yang L."/>
            <person name="Ye C."/>
            <person name="Zhang J."/>
            <person name="Xu J."/>
            <person name="Zhou Y."/>
            <person name="Yu Y."/>
            <person name="Zhang B."/>
            <person name="Zhuang S."/>
            <person name="Wei H."/>
            <person name="Liu B."/>
            <person name="Lei M."/>
            <person name="Yu H."/>
            <person name="Li Y."/>
            <person name="Xu H."/>
            <person name="Wei S."/>
            <person name="He X."/>
            <person name="Fang L."/>
            <person name="Zhang Z."/>
            <person name="Zhang Y."/>
            <person name="Huang X."/>
            <person name="Su Z."/>
            <person name="Tong W."/>
            <person name="Li J."/>
            <person name="Tong Z."/>
            <person name="Li S."/>
            <person name="Ye J."/>
            <person name="Wang L."/>
            <person name="Fang L."/>
            <person name="Lei T."/>
            <person name="Chen C."/>
            <person name="Chen H."/>
            <person name="Xu Z."/>
            <person name="Li H."/>
            <person name="Huang H."/>
            <person name="Zhang F."/>
            <person name="Xu H."/>
            <person name="Li N."/>
            <person name="Zhao C."/>
            <person name="Li S."/>
            <person name="Dong L."/>
            <person name="Huang Y."/>
            <person name="Li L."/>
            <person name="Xi Y."/>
            <person name="Qi Q."/>
            <person name="Li W."/>
            <person name="Zhang B."/>
            <person name="Hu W."/>
            <person name="Zhang Y."/>
            <person name="Tian X."/>
            <person name="Jiao Y."/>
            <person name="Liang X."/>
            <person name="Jin J."/>
            <person name="Gao L."/>
            <person name="Zheng W."/>
            <person name="Hao B."/>
            <person name="Liu S."/>
            <person name="Wang W."/>
            <person name="Yuan L."/>
            <person name="Cao M."/>
            <person name="McDermott J."/>
            <person name="Samudrala R."/>
            <person name="Wang J."/>
            <person name="Wong G.K."/>
            <person name="Yang H."/>
        </authorList>
    </citation>
    <scope>NUCLEOTIDE SEQUENCE [LARGE SCALE GENOMIC DNA]</scope>
    <source>
        <strain evidence="4">cv. 93-11</strain>
    </source>
</reference>
<dbReference type="InterPro" id="IPR005299">
    <property type="entry name" value="MeTrfase_7"/>
</dbReference>
<evidence type="ECO:0000256" key="1">
    <source>
        <dbReference type="ARBA" id="ARBA00022723"/>
    </source>
</evidence>
<evidence type="ECO:0000313" key="3">
    <source>
        <dbReference type="EMBL" id="EAZ00324.1"/>
    </source>
</evidence>
<protein>
    <submittedName>
        <fullName evidence="3">Uncharacterized protein</fullName>
    </submittedName>
</protein>
<dbReference type="AlphaFoldDB" id="A2YB63"/>
<dbReference type="EMBL" id="CM000131">
    <property type="protein sequence ID" value="EAZ00324.1"/>
    <property type="molecule type" value="Genomic_DNA"/>
</dbReference>